<evidence type="ECO:0000259" key="6">
    <source>
        <dbReference type="PROSITE" id="PS51891"/>
    </source>
</evidence>
<comment type="similarity">
    <text evidence="1">Belongs to the Gfa family.</text>
</comment>
<dbReference type="PANTHER" id="PTHR33337">
    <property type="entry name" value="GFA DOMAIN-CONTAINING PROTEIN"/>
    <property type="match status" value="1"/>
</dbReference>
<proteinExistence type="inferred from homology"/>
<feature type="region of interest" description="Disordered" evidence="5">
    <location>
        <begin position="146"/>
        <end position="165"/>
    </location>
</feature>
<name>A0A369JU04_HYPMA</name>
<dbReference type="AlphaFoldDB" id="A0A369JU04"/>
<dbReference type="STRING" id="39966.A0A369JU04"/>
<dbReference type="GO" id="GO:0016846">
    <property type="term" value="F:carbon-sulfur lyase activity"/>
    <property type="evidence" value="ECO:0007669"/>
    <property type="project" value="InterPro"/>
</dbReference>
<evidence type="ECO:0000313" key="8">
    <source>
        <dbReference type="Proteomes" id="UP000076154"/>
    </source>
</evidence>
<organism evidence="7 8">
    <name type="scientific">Hypsizygus marmoreus</name>
    <name type="common">White beech mushroom</name>
    <name type="synonym">Agaricus marmoreus</name>
    <dbReference type="NCBI Taxonomy" id="39966"/>
    <lineage>
        <taxon>Eukaryota</taxon>
        <taxon>Fungi</taxon>
        <taxon>Dikarya</taxon>
        <taxon>Basidiomycota</taxon>
        <taxon>Agaricomycotina</taxon>
        <taxon>Agaricomycetes</taxon>
        <taxon>Agaricomycetidae</taxon>
        <taxon>Agaricales</taxon>
        <taxon>Tricholomatineae</taxon>
        <taxon>Lyophyllaceae</taxon>
        <taxon>Hypsizygus</taxon>
    </lineage>
</organism>
<dbReference type="Pfam" id="PF04828">
    <property type="entry name" value="GFA"/>
    <property type="match status" value="1"/>
</dbReference>
<dbReference type="InterPro" id="IPR011057">
    <property type="entry name" value="Mss4-like_sf"/>
</dbReference>
<reference evidence="7" key="1">
    <citation type="submission" date="2018-04" db="EMBL/GenBank/DDBJ databases">
        <title>Whole genome sequencing of Hypsizygus marmoreus.</title>
        <authorList>
            <person name="Choi I.-G."/>
            <person name="Min B."/>
            <person name="Kim J.-G."/>
            <person name="Kim S."/>
            <person name="Oh Y.-L."/>
            <person name="Kong W.-S."/>
            <person name="Park H."/>
            <person name="Jeong J."/>
            <person name="Song E.-S."/>
        </authorList>
    </citation>
    <scope>NUCLEOTIDE SEQUENCE [LARGE SCALE GENOMIC DNA]</scope>
    <source>
        <strain evidence="7">51987-8</strain>
    </source>
</reference>
<dbReference type="InterPro" id="IPR006913">
    <property type="entry name" value="CENP-V/GFA"/>
</dbReference>
<evidence type="ECO:0000256" key="3">
    <source>
        <dbReference type="ARBA" id="ARBA00022833"/>
    </source>
</evidence>
<keyword evidence="4" id="KW-0456">Lyase</keyword>
<dbReference type="Proteomes" id="UP000076154">
    <property type="component" value="Unassembled WGS sequence"/>
</dbReference>
<comment type="caution">
    <text evidence="7">The sequence shown here is derived from an EMBL/GenBank/DDBJ whole genome shotgun (WGS) entry which is preliminary data.</text>
</comment>
<dbReference type="PANTHER" id="PTHR33337:SF39">
    <property type="entry name" value="DUF636 DOMAIN PROTEIN (AFU_ORTHOLOGUE AFUA_6G11530)"/>
    <property type="match status" value="1"/>
</dbReference>
<dbReference type="OrthoDB" id="9985472at2759"/>
<evidence type="ECO:0000256" key="2">
    <source>
        <dbReference type="ARBA" id="ARBA00022723"/>
    </source>
</evidence>
<accession>A0A369JU04</accession>
<evidence type="ECO:0000313" key="7">
    <source>
        <dbReference type="EMBL" id="RDB25811.1"/>
    </source>
</evidence>
<dbReference type="EMBL" id="LUEZ02000040">
    <property type="protein sequence ID" value="RDB25811.1"/>
    <property type="molecule type" value="Genomic_DNA"/>
</dbReference>
<sequence length="165" mass="18453">MTPSPDQWSGGCLCKSVRYTLRGQPTYFAICHCSNCKKFSGSAFMDVAFYRPEDYIINSGKEYMKQYIDRETGSGLTVIRTFCSNCGSSLSLKMETDERILVNGGTIDGKFDWIPTMEIFVENRRKFVPILCRPVPEVVDANEVVIPTPEDSSTSTGHVSPIRPS</sequence>
<gene>
    <name evidence="7" type="ORF">Hypma_006552</name>
</gene>
<keyword evidence="3" id="KW-0862">Zinc</keyword>
<dbReference type="Gene3D" id="3.90.1590.10">
    <property type="entry name" value="glutathione-dependent formaldehyde- activating enzyme (gfa)"/>
    <property type="match status" value="1"/>
</dbReference>
<evidence type="ECO:0000256" key="5">
    <source>
        <dbReference type="SAM" id="MobiDB-lite"/>
    </source>
</evidence>
<evidence type="ECO:0000256" key="1">
    <source>
        <dbReference type="ARBA" id="ARBA00005495"/>
    </source>
</evidence>
<feature type="domain" description="CENP-V/GFA" evidence="6">
    <location>
        <begin position="8"/>
        <end position="114"/>
    </location>
</feature>
<protein>
    <recommendedName>
        <fullName evidence="6">CENP-V/GFA domain-containing protein</fullName>
    </recommendedName>
</protein>
<dbReference type="SUPFAM" id="SSF51316">
    <property type="entry name" value="Mss4-like"/>
    <property type="match status" value="1"/>
</dbReference>
<evidence type="ECO:0000256" key="4">
    <source>
        <dbReference type="ARBA" id="ARBA00023239"/>
    </source>
</evidence>
<dbReference type="InParanoid" id="A0A369JU04"/>
<dbReference type="PROSITE" id="PS51891">
    <property type="entry name" value="CENP_V_GFA"/>
    <property type="match status" value="1"/>
</dbReference>
<keyword evidence="8" id="KW-1185">Reference proteome</keyword>
<dbReference type="GO" id="GO:0046872">
    <property type="term" value="F:metal ion binding"/>
    <property type="evidence" value="ECO:0007669"/>
    <property type="project" value="UniProtKB-KW"/>
</dbReference>
<keyword evidence="2" id="KW-0479">Metal-binding</keyword>